<dbReference type="HOGENOM" id="CLU_009640_2_1_9"/>
<evidence type="ECO:0000259" key="7">
    <source>
        <dbReference type="Pfam" id="PF16874"/>
    </source>
</evidence>
<sequence length="741" mass="83060">MSYGFLYPEGVLDMAIKINTEKRIFTLETKHTMYQMQADTYGVLRHLWYGAKTGCDMSYLQDYPDVGFSGNPHDAGNDRTYSLDTLPLEYAGAGIGDFRVPAVEAVHADGSCALDLRYYSHTVKQGKYAIAGLPALYAGEDEAETLEVVLRDTASAVEVTLKYGVLPELDIVTRCAEIRNLGEAPVTLTKAASLCLDMGQGSWEWIHFYGRHAMERQAERRPLLHGIQESSSTRGTSSHHQNPTVLLCTPDCTETSGACVGAALVYSGSHQTKIECDQLGQVRVVMGIHPDLFRWELGAGECFATPEVLLSYSSTGLETLSHQFHRAIREHICRGKYQLAERPVLINNWEATYFGFDTEKILHIAEEAARLGVDMLVLDDGWFGKRDDDCSGLGDWFVNEKKLSGGLHDLVEKIKAMGMRFGIWFEPEMISEDSDLYRTHPDWAIRIPERSPMRGRYQLVLDMTNPEVQEYLFRVMSEVLHSADISYVKWDMNRSISDWYTQTLPADRQGEMPHRYVLGLYALLERLTAAFPEVLFEGCSGGGGRFDAGMLYYCPQIWCSDDTDARERTKIQYGTSFFYPVSAVGSHVSTVPNHQTGRITPFETRAVTAMAGSFGYELDLNLLSDAEKQAVTEQIQQFKAYGPLIHNGRYYRLTNPMTDAEAIWAFAAQDGSEILVQGMIFHAEANTLRHQVKLRGLCAEKQYRLDGTEQVYTGAALMVGGVLLPKAWGDYTPVSMHFTEV</sequence>
<dbReference type="FunFam" id="3.20.20.70:FF:000118">
    <property type="entry name" value="Alpha-galactosidase"/>
    <property type="match status" value="1"/>
</dbReference>
<dbReference type="CDD" id="cd14791">
    <property type="entry name" value="GH36"/>
    <property type="match status" value="1"/>
</dbReference>
<dbReference type="InterPro" id="IPR013785">
    <property type="entry name" value="Aldolase_TIM"/>
</dbReference>
<name>U2JQW8_9FIRM</name>
<dbReference type="Pfam" id="PF16874">
    <property type="entry name" value="Glyco_hydro_36C"/>
    <property type="match status" value="1"/>
</dbReference>
<dbReference type="PROSITE" id="PS00512">
    <property type="entry name" value="ALPHA_GALACTOSIDASE"/>
    <property type="match status" value="1"/>
</dbReference>
<dbReference type="Pfam" id="PF02065">
    <property type="entry name" value="Melibiase"/>
    <property type="match status" value="1"/>
</dbReference>
<organism evidence="9 10">
    <name type="scientific">Ruminococcus callidus ATCC 27760</name>
    <dbReference type="NCBI Taxonomy" id="411473"/>
    <lineage>
        <taxon>Bacteria</taxon>
        <taxon>Bacillati</taxon>
        <taxon>Bacillota</taxon>
        <taxon>Clostridia</taxon>
        <taxon>Eubacteriales</taxon>
        <taxon>Oscillospiraceae</taxon>
        <taxon>Ruminococcus</taxon>
    </lineage>
</organism>
<feature type="active site" description="Nucleophile" evidence="6">
    <location>
        <position position="491"/>
    </location>
</feature>
<dbReference type="PIRSF" id="PIRSF005536">
    <property type="entry name" value="Agal"/>
    <property type="match status" value="1"/>
</dbReference>
<dbReference type="Gene3D" id="2.70.98.60">
    <property type="entry name" value="alpha-galactosidase from lactobacil brevis"/>
    <property type="match status" value="1"/>
</dbReference>
<dbReference type="PRINTS" id="PR00743">
    <property type="entry name" value="GLHYDRLASE36"/>
</dbReference>
<evidence type="ECO:0000313" key="10">
    <source>
        <dbReference type="Proteomes" id="UP000016662"/>
    </source>
</evidence>
<feature type="domain" description="Glycosyl hydrolase family 36 C-terminal" evidence="7">
    <location>
        <begin position="662"/>
        <end position="737"/>
    </location>
</feature>
<evidence type="ECO:0000256" key="3">
    <source>
        <dbReference type="ARBA" id="ARBA00022801"/>
    </source>
</evidence>
<dbReference type="eggNOG" id="COG3345">
    <property type="taxonomic scope" value="Bacteria"/>
</dbReference>
<dbReference type="EC" id="3.2.1.22" evidence="2 5"/>
<feature type="active site" description="Proton donor" evidence="6">
    <location>
        <position position="561"/>
    </location>
</feature>
<dbReference type="Proteomes" id="UP000016662">
    <property type="component" value="Unassembled WGS sequence"/>
</dbReference>
<feature type="domain" description="Glycosyl hydrolase family 36 N-terminal" evidence="8">
    <location>
        <begin position="43"/>
        <end position="297"/>
    </location>
</feature>
<evidence type="ECO:0000313" key="9">
    <source>
        <dbReference type="EMBL" id="ERJ88646.1"/>
    </source>
</evidence>
<keyword evidence="3 5" id="KW-0378">Hydrolase</keyword>
<keyword evidence="4 5" id="KW-0326">Glycosidase</keyword>
<dbReference type="PATRIC" id="fig|411473.3.peg.2602"/>
<gene>
    <name evidence="9" type="ORF">RUMCAL_03101</name>
</gene>
<accession>U2JQW8</accession>
<evidence type="ECO:0000256" key="2">
    <source>
        <dbReference type="ARBA" id="ARBA00012755"/>
    </source>
</evidence>
<dbReference type="GO" id="GO:0004557">
    <property type="term" value="F:alpha-galactosidase activity"/>
    <property type="evidence" value="ECO:0007669"/>
    <property type="project" value="UniProtKB-UniRule"/>
</dbReference>
<dbReference type="Pfam" id="PF16875">
    <property type="entry name" value="Glyco_hydro_36N"/>
    <property type="match status" value="1"/>
</dbReference>
<dbReference type="InterPro" id="IPR050985">
    <property type="entry name" value="Alpha-glycosidase_related"/>
</dbReference>
<dbReference type="InterPro" id="IPR000111">
    <property type="entry name" value="Glyco_hydro_27/36_CS"/>
</dbReference>
<comment type="caution">
    <text evidence="9">The sequence shown here is derived from an EMBL/GenBank/DDBJ whole genome shotgun (WGS) entry which is preliminary data.</text>
</comment>
<evidence type="ECO:0000259" key="8">
    <source>
        <dbReference type="Pfam" id="PF16875"/>
    </source>
</evidence>
<dbReference type="PANTHER" id="PTHR43053:SF3">
    <property type="entry name" value="ALPHA-GALACTOSIDASE C-RELATED"/>
    <property type="match status" value="1"/>
</dbReference>
<dbReference type="InterPro" id="IPR038417">
    <property type="entry name" value="Alpga-gal_N_sf"/>
</dbReference>
<keyword evidence="10" id="KW-1185">Reference proteome</keyword>
<dbReference type="Gene3D" id="3.20.20.70">
    <property type="entry name" value="Aldolase class I"/>
    <property type="match status" value="1"/>
</dbReference>
<proteinExistence type="inferred from homology"/>
<dbReference type="InterPro" id="IPR013780">
    <property type="entry name" value="Glyco_hydro_b"/>
</dbReference>
<evidence type="ECO:0000256" key="5">
    <source>
        <dbReference type="PIRNR" id="PIRNR005536"/>
    </source>
</evidence>
<comment type="catalytic activity">
    <reaction evidence="1 5">
        <text>Hydrolysis of terminal, non-reducing alpha-D-galactose residues in alpha-D-galactosides, including galactose oligosaccharides, galactomannans and galactolipids.</text>
        <dbReference type="EC" id="3.2.1.22"/>
    </reaction>
</comment>
<dbReference type="Gene3D" id="2.60.40.1180">
    <property type="entry name" value="Golgi alpha-mannosidase II"/>
    <property type="match status" value="1"/>
</dbReference>
<dbReference type="STRING" id="411473.RUMCAL_03101"/>
<evidence type="ECO:0000256" key="4">
    <source>
        <dbReference type="ARBA" id="ARBA00023295"/>
    </source>
</evidence>
<dbReference type="InterPro" id="IPR017853">
    <property type="entry name" value="GH"/>
</dbReference>
<dbReference type="PANTHER" id="PTHR43053">
    <property type="entry name" value="GLYCOSIDASE FAMILY 31"/>
    <property type="match status" value="1"/>
</dbReference>
<reference evidence="9 10" key="1">
    <citation type="submission" date="2013-07" db="EMBL/GenBank/DDBJ databases">
        <authorList>
            <person name="Weinstock G."/>
            <person name="Sodergren E."/>
            <person name="Wylie T."/>
            <person name="Fulton L."/>
            <person name="Fulton R."/>
            <person name="Fronick C."/>
            <person name="O'Laughlin M."/>
            <person name="Godfrey J."/>
            <person name="Miner T."/>
            <person name="Herter B."/>
            <person name="Appelbaum E."/>
            <person name="Cordes M."/>
            <person name="Lek S."/>
            <person name="Wollam A."/>
            <person name="Pepin K.H."/>
            <person name="Palsikar V.B."/>
            <person name="Mitreva M."/>
            <person name="Wilson R.K."/>
        </authorList>
    </citation>
    <scope>NUCLEOTIDE SEQUENCE [LARGE SCALE GENOMIC DNA]</scope>
    <source>
        <strain evidence="9 10">ATCC 27760</strain>
    </source>
</reference>
<dbReference type="EMBL" id="AWVF01000403">
    <property type="protein sequence ID" value="ERJ88646.1"/>
    <property type="molecule type" value="Genomic_DNA"/>
</dbReference>
<comment type="similarity">
    <text evidence="5">Belongs to the glycosyl hydrolase.</text>
</comment>
<dbReference type="InterPro" id="IPR002252">
    <property type="entry name" value="Glyco_hydro_36"/>
</dbReference>
<dbReference type="InterPro" id="IPR031704">
    <property type="entry name" value="Glyco_hydro_36_N"/>
</dbReference>
<dbReference type="GO" id="GO:0016052">
    <property type="term" value="P:carbohydrate catabolic process"/>
    <property type="evidence" value="ECO:0007669"/>
    <property type="project" value="InterPro"/>
</dbReference>
<evidence type="ECO:0000256" key="1">
    <source>
        <dbReference type="ARBA" id="ARBA00001255"/>
    </source>
</evidence>
<dbReference type="AlphaFoldDB" id="U2JQW8"/>
<evidence type="ECO:0000256" key="6">
    <source>
        <dbReference type="PIRSR" id="PIRSR005536-1"/>
    </source>
</evidence>
<dbReference type="SUPFAM" id="SSF51445">
    <property type="entry name" value="(Trans)glycosidases"/>
    <property type="match status" value="1"/>
</dbReference>
<protein>
    <recommendedName>
        <fullName evidence="2 5">Alpha-galactosidase</fullName>
        <ecNumber evidence="2 5">3.2.1.22</ecNumber>
    </recommendedName>
</protein>
<dbReference type="InterPro" id="IPR031705">
    <property type="entry name" value="Glyco_hydro_36_C"/>
</dbReference>